<feature type="transmembrane region" description="Helical" evidence="1">
    <location>
        <begin position="197"/>
        <end position="218"/>
    </location>
</feature>
<feature type="transmembrane region" description="Helical" evidence="1">
    <location>
        <begin position="162"/>
        <end position="185"/>
    </location>
</feature>
<organism evidence="2 3">
    <name type="scientific">Halocynthiibacter styelae</name>
    <dbReference type="NCBI Taxonomy" id="2761955"/>
    <lineage>
        <taxon>Bacteria</taxon>
        <taxon>Pseudomonadati</taxon>
        <taxon>Pseudomonadota</taxon>
        <taxon>Alphaproteobacteria</taxon>
        <taxon>Rhodobacterales</taxon>
        <taxon>Paracoccaceae</taxon>
        <taxon>Halocynthiibacter</taxon>
    </lineage>
</organism>
<dbReference type="AlphaFoldDB" id="A0A8J7INN5"/>
<comment type="caution">
    <text evidence="2">The sequence shown here is derived from an EMBL/GenBank/DDBJ whole genome shotgun (WGS) entry which is preliminary data.</text>
</comment>
<gene>
    <name evidence="2" type="ORF">H1D41_10975</name>
</gene>
<dbReference type="EMBL" id="JADCKQ010000007">
    <property type="protein sequence ID" value="MBI1494161.1"/>
    <property type="molecule type" value="Genomic_DNA"/>
</dbReference>
<feature type="transmembrane region" description="Helical" evidence="1">
    <location>
        <begin position="119"/>
        <end position="142"/>
    </location>
</feature>
<feature type="transmembrane region" description="Helical" evidence="1">
    <location>
        <begin position="66"/>
        <end position="87"/>
    </location>
</feature>
<name>A0A8J7INN5_9RHOB</name>
<evidence type="ECO:0000313" key="2">
    <source>
        <dbReference type="EMBL" id="MBI1494161.1"/>
    </source>
</evidence>
<evidence type="ECO:0000313" key="3">
    <source>
        <dbReference type="Proteomes" id="UP000640583"/>
    </source>
</evidence>
<reference evidence="2" key="1">
    <citation type="submission" date="2020-10" db="EMBL/GenBank/DDBJ databases">
        <title>Paenihalocynthiibacter styelae gen. nov., sp. nov., isolated from stalked sea squirt Styela clava.</title>
        <authorList>
            <person name="Kim Y.-O."/>
            <person name="Yoon J.-H."/>
        </authorList>
    </citation>
    <scope>NUCLEOTIDE SEQUENCE</scope>
    <source>
        <strain evidence="2">MYP1-1</strain>
    </source>
</reference>
<accession>A0A8J7INN5</accession>
<dbReference type="InterPro" id="IPR018692">
    <property type="entry name" value="DUF2189"/>
</dbReference>
<protein>
    <submittedName>
        <fullName evidence="2">DUF2189 domain-containing protein</fullName>
    </submittedName>
</protein>
<proteinExistence type="predicted"/>
<keyword evidence="1" id="KW-1133">Transmembrane helix</keyword>
<evidence type="ECO:0000256" key="1">
    <source>
        <dbReference type="SAM" id="Phobius"/>
    </source>
</evidence>
<keyword evidence="1" id="KW-0472">Membrane</keyword>
<dbReference type="RefSeq" id="WP_228848949.1">
    <property type="nucleotide sequence ID" value="NZ_JADCKQ010000007.1"/>
</dbReference>
<keyword evidence="3" id="KW-1185">Reference proteome</keyword>
<keyword evidence="1" id="KW-0812">Transmembrane</keyword>
<feature type="transmembrane region" description="Helical" evidence="1">
    <location>
        <begin position="39"/>
        <end position="60"/>
    </location>
</feature>
<dbReference type="Pfam" id="PF09955">
    <property type="entry name" value="DUF2189"/>
    <property type="match status" value="1"/>
</dbReference>
<dbReference type="Proteomes" id="UP000640583">
    <property type="component" value="Unassembled WGS sequence"/>
</dbReference>
<feature type="transmembrane region" description="Helical" evidence="1">
    <location>
        <begin position="224"/>
        <end position="244"/>
    </location>
</feature>
<sequence length="267" mass="29785">MAENTVPEASPRPDIAEISISTLKTAMGRGFADFRKAPMFGLFFAATYMIAGWIMTWITMATGQSYWLVLAVFGFPLVGPFAAIGLYEVSHRIEAGLPLEWREVLGVIWRQKDRQIPSVCAIVIFIFLFWFFISHMIFALFLGTMSLVNVSDPGFFMTGNGLIMLMFGTVVGAALSFFLYAITVMTLPMLLDLEMDYITAMILSVQTVAANFGVMMFWAVLIGVMMFIGMLSGFIGLLVVLPVLGHASWHLYRLTLVPVTRRKRTRG</sequence>